<dbReference type="Gene3D" id="3.40.50.1380">
    <property type="entry name" value="Methylglyoxal synthase-like domain"/>
    <property type="match status" value="1"/>
</dbReference>
<keyword evidence="11" id="KW-1185">Reference proteome</keyword>
<evidence type="ECO:0000256" key="5">
    <source>
        <dbReference type="ARBA" id="ARBA00022755"/>
    </source>
</evidence>
<dbReference type="CDD" id="cd01421">
    <property type="entry name" value="IMPCH"/>
    <property type="match status" value="1"/>
</dbReference>
<evidence type="ECO:0000256" key="1">
    <source>
        <dbReference type="ARBA" id="ARBA00004844"/>
    </source>
</evidence>
<evidence type="ECO:0000256" key="2">
    <source>
        <dbReference type="ARBA" id="ARBA00004954"/>
    </source>
</evidence>
<reference evidence="10 11" key="1">
    <citation type="submission" date="2018-08" db="EMBL/GenBank/DDBJ databases">
        <title>Lactobacillus suantsai sp. nov., isolated from traditional fermented suan-tsai in Taiwan.</title>
        <authorList>
            <person name="Huang C.-H."/>
        </authorList>
    </citation>
    <scope>NUCLEOTIDE SEQUENCE [LARGE SCALE GENOMIC DNA]</scope>
    <source>
        <strain evidence="10 11">BCRC 12945</strain>
    </source>
</reference>
<dbReference type="SUPFAM" id="SSF53927">
    <property type="entry name" value="Cytidine deaminase-like"/>
    <property type="match status" value="1"/>
</dbReference>
<feature type="domain" description="MGS-like" evidence="9">
    <location>
        <begin position="1"/>
        <end position="144"/>
    </location>
</feature>
<comment type="pathway">
    <text evidence="1 8">Purine metabolism; IMP biosynthesis via de novo pathway; IMP from 5-formamido-1-(5-phospho-D-ribosyl)imidazole-4-carboxamide: step 1/1.</text>
</comment>
<comment type="catalytic activity">
    <reaction evidence="8">
        <text>(6R)-10-formyltetrahydrofolate + 5-amino-1-(5-phospho-beta-D-ribosyl)imidazole-4-carboxamide = 5-formamido-1-(5-phospho-D-ribosyl)imidazole-4-carboxamide + (6S)-5,6,7,8-tetrahydrofolate</text>
        <dbReference type="Rhea" id="RHEA:22192"/>
        <dbReference type="ChEBI" id="CHEBI:57453"/>
        <dbReference type="ChEBI" id="CHEBI:58467"/>
        <dbReference type="ChEBI" id="CHEBI:58475"/>
        <dbReference type="ChEBI" id="CHEBI:195366"/>
        <dbReference type="EC" id="2.1.2.3"/>
    </reaction>
</comment>
<dbReference type="NCBIfam" id="TIGR00355">
    <property type="entry name" value="purH"/>
    <property type="match status" value="1"/>
</dbReference>
<dbReference type="PROSITE" id="PS51855">
    <property type="entry name" value="MGS"/>
    <property type="match status" value="1"/>
</dbReference>
<dbReference type="GO" id="GO:0005829">
    <property type="term" value="C:cytosol"/>
    <property type="evidence" value="ECO:0007669"/>
    <property type="project" value="TreeGrafter"/>
</dbReference>
<dbReference type="FunFam" id="3.40.50.1380:FF:000001">
    <property type="entry name" value="Bifunctional purine biosynthesis protein PurH"/>
    <property type="match status" value="1"/>
</dbReference>
<name>A0A4Q0VK43_9LACO</name>
<evidence type="ECO:0000256" key="8">
    <source>
        <dbReference type="HAMAP-Rule" id="MF_00139"/>
    </source>
</evidence>
<proteinExistence type="inferred from homology"/>
<sequence length="510" mass="55607">MRRALLSVSDKTGLVDFARTLLAQDFELVSTGGTQAVLAAANVPVTPIEAVTHFPEMLDGRVKTLNPLVFGGILAKRDNVEHQQTLKDHNITPIDLVCVNLYPFAQTIQDPDVTLAEAVEQIDIGGQSLIRAAAKNYPDVLVVCDPDDYQPVGQALQTHNDDIAFRKRLAAKAFQHTAQYDALIATYLTDDDSATDQLTLTYQKEQSLRYGENPQQAATLFRDPSPVPFSIPAAKQLHGKPLSFNNLKDADAALGLIREFDRPTVIALKHMNPCGVGSADDLETAWDKCYAGDTMSIFGGIIVLNRPVDLATAQKMHQLFLKIIIAPGFDDDAYAVLAKKKNLRLLTVDFTHAKDPEAPEYVSVRGGLLQQERDHVIDDLANFTVPSQAQPTAEQLAAIQFGLKAIKFVKSNAILVNTTSQTLGVGPGQMNRIDALKIAVTKAEGKAGYDHSVLVSDAFFPMDDCVEYAAEHGIHVIAEPGGSIRDKDSIAMADKHGVALVFTGHWHFRH</sequence>
<dbReference type="PANTHER" id="PTHR11692:SF0">
    <property type="entry name" value="BIFUNCTIONAL PURINE BIOSYNTHESIS PROTEIN ATIC"/>
    <property type="match status" value="1"/>
</dbReference>
<dbReference type="GO" id="GO:0004643">
    <property type="term" value="F:phosphoribosylaminoimidazolecarboxamide formyltransferase activity"/>
    <property type="evidence" value="ECO:0007669"/>
    <property type="project" value="UniProtKB-UniRule"/>
</dbReference>
<dbReference type="PIRSF" id="PIRSF000414">
    <property type="entry name" value="AICARFT_IMPCHas"/>
    <property type="match status" value="1"/>
</dbReference>
<dbReference type="AlphaFoldDB" id="A0A4Q0VK43"/>
<evidence type="ECO:0000256" key="6">
    <source>
        <dbReference type="ARBA" id="ARBA00022801"/>
    </source>
</evidence>
<keyword evidence="5 8" id="KW-0658">Purine biosynthesis</keyword>
<accession>A0A4Q0VK43</accession>
<evidence type="ECO:0000313" key="10">
    <source>
        <dbReference type="EMBL" id="RXI78638.1"/>
    </source>
</evidence>
<dbReference type="RefSeq" id="WP_129032475.1">
    <property type="nucleotide sequence ID" value="NZ_QXIL01000009.1"/>
</dbReference>
<comment type="catalytic activity">
    <reaction evidence="8">
        <text>IMP + H2O = 5-formamido-1-(5-phospho-D-ribosyl)imidazole-4-carboxamide</text>
        <dbReference type="Rhea" id="RHEA:18445"/>
        <dbReference type="ChEBI" id="CHEBI:15377"/>
        <dbReference type="ChEBI" id="CHEBI:58053"/>
        <dbReference type="ChEBI" id="CHEBI:58467"/>
        <dbReference type="EC" id="3.5.4.10"/>
    </reaction>
</comment>
<dbReference type="InterPro" id="IPR036914">
    <property type="entry name" value="MGS-like_dom_sf"/>
</dbReference>
<comment type="domain">
    <text evidence="8">The IMP cyclohydrolase activity resides in the N-terminal region.</text>
</comment>
<dbReference type="SMART" id="SM00798">
    <property type="entry name" value="AICARFT_IMPCHas"/>
    <property type="match status" value="1"/>
</dbReference>
<dbReference type="Pfam" id="PF02142">
    <property type="entry name" value="MGS"/>
    <property type="match status" value="1"/>
</dbReference>
<gene>
    <name evidence="8 10" type="primary">purH</name>
    <name evidence="10" type="ORF">DXH47_06110</name>
</gene>
<evidence type="ECO:0000313" key="11">
    <source>
        <dbReference type="Proteomes" id="UP000290602"/>
    </source>
</evidence>
<dbReference type="OrthoDB" id="9802065at2"/>
<dbReference type="InterPro" id="IPR024051">
    <property type="entry name" value="AICAR_Tfase_dup_dom_sf"/>
</dbReference>
<comment type="caution">
    <text evidence="10">The sequence shown here is derived from an EMBL/GenBank/DDBJ whole genome shotgun (WGS) entry which is preliminary data.</text>
</comment>
<comment type="pathway">
    <text evidence="2 8">Purine metabolism; IMP biosynthesis via de novo pathway; 5-formamido-1-(5-phospho-D-ribosyl)imidazole-4-carboxamide from 5-amino-1-(5-phospho-D-ribosyl)imidazole-4-carboxamide (10-formyl THF route): step 1/1.</text>
</comment>
<dbReference type="Gene3D" id="3.40.140.20">
    <property type="match status" value="2"/>
</dbReference>
<dbReference type="InterPro" id="IPR011607">
    <property type="entry name" value="MGS-like_dom"/>
</dbReference>
<organism evidence="10 11">
    <name type="scientific">Levilactobacillus suantsaii</name>
    <dbReference type="NCBI Taxonomy" id="2292255"/>
    <lineage>
        <taxon>Bacteria</taxon>
        <taxon>Bacillati</taxon>
        <taxon>Bacillota</taxon>
        <taxon>Bacilli</taxon>
        <taxon>Lactobacillales</taxon>
        <taxon>Lactobacillaceae</taxon>
        <taxon>Levilactobacillus</taxon>
    </lineage>
</organism>
<evidence type="ECO:0000259" key="9">
    <source>
        <dbReference type="PROSITE" id="PS51855"/>
    </source>
</evidence>
<dbReference type="HAMAP" id="MF_00139">
    <property type="entry name" value="PurH"/>
    <property type="match status" value="1"/>
</dbReference>
<dbReference type="GO" id="GO:0006189">
    <property type="term" value="P:'de novo' IMP biosynthetic process"/>
    <property type="evidence" value="ECO:0007669"/>
    <property type="project" value="UniProtKB-UniRule"/>
</dbReference>
<dbReference type="EMBL" id="QXIL01000009">
    <property type="protein sequence ID" value="RXI78638.1"/>
    <property type="molecule type" value="Genomic_DNA"/>
</dbReference>
<dbReference type="SUPFAM" id="SSF52335">
    <property type="entry name" value="Methylglyoxal synthase-like"/>
    <property type="match status" value="1"/>
</dbReference>
<dbReference type="NCBIfam" id="NF002049">
    <property type="entry name" value="PRK00881.1"/>
    <property type="match status" value="1"/>
</dbReference>
<dbReference type="PANTHER" id="PTHR11692">
    <property type="entry name" value="BIFUNCTIONAL PURINE BIOSYNTHESIS PROTEIN PURH"/>
    <property type="match status" value="1"/>
</dbReference>
<comment type="similarity">
    <text evidence="3 8">Belongs to the PurH family.</text>
</comment>
<keyword evidence="7 8" id="KW-0511">Multifunctional enzyme</keyword>
<dbReference type="UniPathway" id="UPA00074">
    <property type="reaction ID" value="UER00133"/>
</dbReference>
<evidence type="ECO:0000256" key="3">
    <source>
        <dbReference type="ARBA" id="ARBA00007667"/>
    </source>
</evidence>
<keyword evidence="4 8" id="KW-0808">Transferase</keyword>
<dbReference type="Pfam" id="PF01808">
    <property type="entry name" value="AICARFT_IMPCHas"/>
    <property type="match status" value="1"/>
</dbReference>
<dbReference type="SMART" id="SM00851">
    <property type="entry name" value="MGS"/>
    <property type="match status" value="1"/>
</dbReference>
<evidence type="ECO:0000256" key="4">
    <source>
        <dbReference type="ARBA" id="ARBA00022679"/>
    </source>
</evidence>
<dbReference type="EC" id="3.5.4.10" evidence="8"/>
<evidence type="ECO:0000256" key="7">
    <source>
        <dbReference type="ARBA" id="ARBA00023268"/>
    </source>
</evidence>
<dbReference type="InterPro" id="IPR002695">
    <property type="entry name" value="PurH-like"/>
</dbReference>
<dbReference type="InterPro" id="IPR016193">
    <property type="entry name" value="Cytidine_deaminase-like"/>
</dbReference>
<dbReference type="EC" id="2.1.2.3" evidence="8"/>
<dbReference type="Proteomes" id="UP000290602">
    <property type="component" value="Unassembled WGS sequence"/>
</dbReference>
<keyword evidence="6 8" id="KW-0378">Hydrolase</keyword>
<protein>
    <recommendedName>
        <fullName evidence="8">Bifunctional purine biosynthesis protein PurH</fullName>
    </recommendedName>
    <domain>
        <recommendedName>
            <fullName evidence="8">Phosphoribosylaminoimidazolecarboxamide formyltransferase</fullName>
            <ecNumber evidence="8">2.1.2.3</ecNumber>
        </recommendedName>
        <alternativeName>
            <fullName evidence="8">AICAR transformylase</fullName>
        </alternativeName>
    </domain>
    <domain>
        <recommendedName>
            <fullName evidence="8">IMP cyclohydrolase</fullName>
            <ecNumber evidence="8">3.5.4.10</ecNumber>
        </recommendedName>
        <alternativeName>
            <fullName evidence="8">ATIC</fullName>
        </alternativeName>
        <alternativeName>
            <fullName evidence="8">IMP synthase</fullName>
        </alternativeName>
        <alternativeName>
            <fullName evidence="8">Inosinicase</fullName>
        </alternativeName>
    </domain>
</protein>
<dbReference type="GO" id="GO:0003937">
    <property type="term" value="F:IMP cyclohydrolase activity"/>
    <property type="evidence" value="ECO:0007669"/>
    <property type="project" value="UniProtKB-UniRule"/>
</dbReference>